<protein>
    <recommendedName>
        <fullName evidence="5">Aldehyde dehydrogenase domain-containing protein</fullName>
    </recommendedName>
</protein>
<feature type="compositionally biased region" description="Gly residues" evidence="4">
    <location>
        <begin position="519"/>
        <end position="530"/>
    </location>
</feature>
<dbReference type="InterPro" id="IPR016162">
    <property type="entry name" value="Ald_DH_N"/>
</dbReference>
<dbReference type="Gene3D" id="3.40.309.10">
    <property type="entry name" value="Aldehyde Dehydrogenase, Chain A, domain 2"/>
    <property type="match status" value="1"/>
</dbReference>
<feature type="compositionally biased region" description="Basic residues" evidence="4">
    <location>
        <begin position="595"/>
        <end position="605"/>
    </location>
</feature>
<feature type="compositionally biased region" description="Low complexity" evidence="4">
    <location>
        <begin position="536"/>
        <end position="552"/>
    </location>
</feature>
<evidence type="ECO:0000313" key="6">
    <source>
        <dbReference type="EMBL" id="GMA95258.1"/>
    </source>
</evidence>
<dbReference type="InterPro" id="IPR015590">
    <property type="entry name" value="Aldehyde_DH_dom"/>
</dbReference>
<evidence type="ECO:0000256" key="2">
    <source>
        <dbReference type="ARBA" id="ARBA00023002"/>
    </source>
</evidence>
<dbReference type="Proteomes" id="UP001157034">
    <property type="component" value="Unassembled WGS sequence"/>
</dbReference>
<name>A0ABQ6K491_9MICO</name>
<feature type="domain" description="Aldehyde dehydrogenase" evidence="5">
    <location>
        <begin position="94"/>
        <end position="532"/>
    </location>
</feature>
<comment type="caution">
    <text evidence="6">The sequence shown here is derived from an EMBL/GenBank/DDBJ whole genome shotgun (WGS) entry which is preliminary data.</text>
</comment>
<dbReference type="InterPro" id="IPR016163">
    <property type="entry name" value="Ald_DH_C"/>
</dbReference>
<keyword evidence="2" id="KW-0560">Oxidoreductase</keyword>
<reference evidence="7" key="1">
    <citation type="journal article" date="2019" name="Int. J. Syst. Evol. Microbiol.">
        <title>The Global Catalogue of Microorganisms (GCM) 10K type strain sequencing project: providing services to taxonomists for standard genome sequencing and annotation.</title>
        <authorList>
            <consortium name="The Broad Institute Genomics Platform"/>
            <consortium name="The Broad Institute Genome Sequencing Center for Infectious Disease"/>
            <person name="Wu L."/>
            <person name="Ma J."/>
        </authorList>
    </citation>
    <scope>NUCLEOTIDE SEQUENCE [LARGE SCALE GENOMIC DNA]</scope>
    <source>
        <strain evidence="7">NBRC 108894</strain>
    </source>
</reference>
<dbReference type="Gene3D" id="3.40.605.10">
    <property type="entry name" value="Aldehyde Dehydrogenase, Chain A, domain 1"/>
    <property type="match status" value="1"/>
</dbReference>
<evidence type="ECO:0000256" key="4">
    <source>
        <dbReference type="SAM" id="MobiDB-lite"/>
    </source>
</evidence>
<feature type="region of interest" description="Disordered" evidence="4">
    <location>
        <begin position="514"/>
        <end position="657"/>
    </location>
</feature>
<comment type="similarity">
    <text evidence="1">Belongs to the aldehyde dehydrogenase family.</text>
</comment>
<gene>
    <name evidence="6" type="ORF">GCM10025881_20820</name>
</gene>
<evidence type="ECO:0000256" key="1">
    <source>
        <dbReference type="ARBA" id="ARBA00009986"/>
    </source>
</evidence>
<accession>A0ABQ6K491</accession>
<dbReference type="PANTHER" id="PTHR42986:SF1">
    <property type="entry name" value="BENZALDEHYDE DEHYDROGENASE YFMT"/>
    <property type="match status" value="1"/>
</dbReference>
<dbReference type="InterPro" id="IPR016161">
    <property type="entry name" value="Ald_DH/histidinol_DH"/>
</dbReference>
<keyword evidence="3" id="KW-0520">NAD</keyword>
<proteinExistence type="inferred from homology"/>
<dbReference type="SUPFAM" id="SSF53720">
    <property type="entry name" value="ALDH-like"/>
    <property type="match status" value="1"/>
</dbReference>
<dbReference type="EMBL" id="BSVB01000001">
    <property type="protein sequence ID" value="GMA95258.1"/>
    <property type="molecule type" value="Genomic_DNA"/>
</dbReference>
<keyword evidence="7" id="KW-1185">Reference proteome</keyword>
<evidence type="ECO:0000256" key="3">
    <source>
        <dbReference type="ARBA" id="ARBA00023027"/>
    </source>
</evidence>
<evidence type="ECO:0000259" key="5">
    <source>
        <dbReference type="Pfam" id="PF00171"/>
    </source>
</evidence>
<evidence type="ECO:0000313" key="7">
    <source>
        <dbReference type="Proteomes" id="UP001157034"/>
    </source>
</evidence>
<sequence length="657" mass="70503">MSDLIVSAVSDHKWAYTSVKASVTAVSCWQRFTKMPSPVHVGVDRGRSFPACRGSLEGGDRKEQRRMDGSTLVKDSWRGSVFVDGDYRPLAQRSGLDVLEKATGDVLGVAGLGGVAELEEALRGARIAQPDWAAQPYTRRAELLRAVAALLQESAQSFTELIMRETGSIRGKAEFEVQLATEELLTAASLASSVTGEILPSSDPHRFSVCERIPVGVVALITPWNFPLILATRVIAPAVALGNSVVLKPSPETPFSGGLAIADLFAKAGAPAGLLQVVLGDQEFSEALVAHRDVDMVHFTGSTAVGAKIAEVAGSQLKRVSLELGGNNSLTVLDDADLDTAVMIGAWSTFHFQGQTCITAGRHLVHRDLFDGYVDRLAERARAIAVGDPSREPVGLGPMINQRQADRAARILHDSVAMGATVVEGGVIDGLFFRPTIVTGITTDMPLWKEEIFAPIAPIMSFTDDDEAIELINDTDYGLVNSVLTSDEERGQRLARRIRSGMVHINDATCIDEPSAPFGGLGRSGLGGASGEPPTSRSSRSVVGSRRNAARSPIRIEANRRSLGRSVAPCPLSTRRQSNWKKVKGVRNNVWGPGRPHRRGKRHIHPPALHGSLSFRRPSSAGARAVRHQSGSAELRARHRRAGGGPIRPGGRHRDDQ</sequence>
<dbReference type="Pfam" id="PF00171">
    <property type="entry name" value="Aldedh"/>
    <property type="match status" value="1"/>
</dbReference>
<organism evidence="6 7">
    <name type="scientific">Pseudolysinimonas kribbensis</name>
    <dbReference type="NCBI Taxonomy" id="433641"/>
    <lineage>
        <taxon>Bacteria</taxon>
        <taxon>Bacillati</taxon>
        <taxon>Actinomycetota</taxon>
        <taxon>Actinomycetes</taxon>
        <taxon>Micrococcales</taxon>
        <taxon>Microbacteriaceae</taxon>
        <taxon>Pseudolysinimonas</taxon>
    </lineage>
</organism>
<dbReference type="PANTHER" id="PTHR42986">
    <property type="entry name" value="BENZALDEHYDE DEHYDROGENASE YFMT"/>
    <property type="match status" value="1"/>
</dbReference>